<dbReference type="AlphaFoldDB" id="A0A9W9BMH7"/>
<name>A0A9W9BMH7_9HYPO</name>
<evidence type="ECO:0000259" key="1">
    <source>
        <dbReference type="Pfam" id="PF06985"/>
    </source>
</evidence>
<keyword evidence="3" id="KW-1185">Reference proteome</keyword>
<accession>A0A9W9BMH7</accession>
<proteinExistence type="predicted"/>
<evidence type="ECO:0000313" key="3">
    <source>
        <dbReference type="Proteomes" id="UP001140502"/>
    </source>
</evidence>
<dbReference type="Proteomes" id="UP001140502">
    <property type="component" value="Unassembled WGS sequence"/>
</dbReference>
<dbReference type="EMBL" id="JAPEUR010000140">
    <property type="protein sequence ID" value="KAJ4318502.1"/>
    <property type="molecule type" value="Genomic_DNA"/>
</dbReference>
<dbReference type="InterPro" id="IPR052895">
    <property type="entry name" value="HetReg/Transcr_Mod"/>
</dbReference>
<organism evidence="2 3">
    <name type="scientific">Fusarium piperis</name>
    <dbReference type="NCBI Taxonomy" id="1435070"/>
    <lineage>
        <taxon>Eukaryota</taxon>
        <taxon>Fungi</taxon>
        <taxon>Dikarya</taxon>
        <taxon>Ascomycota</taxon>
        <taxon>Pezizomycotina</taxon>
        <taxon>Sordariomycetes</taxon>
        <taxon>Hypocreomycetidae</taxon>
        <taxon>Hypocreales</taxon>
        <taxon>Nectriaceae</taxon>
        <taxon>Fusarium</taxon>
        <taxon>Fusarium solani species complex</taxon>
    </lineage>
</organism>
<sequence>MASLNPVPERTVRLLTLLPGQHGEPLRCAIEAVGLNDKVPYETLSYVWGPAPDGNHTVNLAGQTVDITSNLSAALSHLRNPETPRTLWVDQLCIDQGNNEEKEQQVGMMRSIYQNCTQCVIWLGVIPQDQDMFTLQDAMALFDFFKLHAAFESDQERFSQIITTFTRPSSYEGVRNAFGSMRPHGNDWWHRIWTVQEAVLPPKTTLQWGTLTISWVDLIGAFDTCPHSLHNVEMQDLDGIADAIRKDLGHLITAVLGLLISKEKRDTPLMLLHRWRSRYATDPRDKIYGLMGLLERDAFPSVPTSDYTVSTSTLYTRVALDMIRLTDSLEPLIGMRGDARVTPGLPSWVFDWAVLDEARSPNWFPFYHRHDCFRADGDKTFKMEVSDDERLLTLEGIYLDRVKHVSDVIADGKTELTEQDINDTLGAWKVFLDHVVREKGLETSPTGISWREVFCRTALGDLIFDEFPIRRVNDNDCEMFWKFRKDLQSNDTWESLRQMVTRQAFFITERGYVGIGPPTTRVGDSLWVLFGGRMPFILGAVGDEEAEPSNLGGIRKIFVGEAYVHGFMKGEAAEDEKSVRKVSLV</sequence>
<comment type="caution">
    <text evidence="2">The sequence shown here is derived from an EMBL/GenBank/DDBJ whole genome shotgun (WGS) entry which is preliminary data.</text>
</comment>
<dbReference type="Pfam" id="PF26639">
    <property type="entry name" value="Het-6_barrel"/>
    <property type="match status" value="1"/>
</dbReference>
<dbReference type="PANTHER" id="PTHR24148">
    <property type="entry name" value="ANKYRIN REPEAT DOMAIN-CONTAINING PROTEIN 39 HOMOLOG-RELATED"/>
    <property type="match status" value="1"/>
</dbReference>
<protein>
    <recommendedName>
        <fullName evidence="1">Heterokaryon incompatibility domain-containing protein</fullName>
    </recommendedName>
</protein>
<feature type="domain" description="Heterokaryon incompatibility" evidence="1">
    <location>
        <begin position="41"/>
        <end position="197"/>
    </location>
</feature>
<evidence type="ECO:0000313" key="2">
    <source>
        <dbReference type="EMBL" id="KAJ4318502.1"/>
    </source>
</evidence>
<gene>
    <name evidence="2" type="ORF">N0V84_006828</name>
</gene>
<dbReference type="PANTHER" id="PTHR24148:SF73">
    <property type="entry name" value="HET DOMAIN PROTEIN (AFU_ORTHOLOGUE AFUA_8G01020)"/>
    <property type="match status" value="1"/>
</dbReference>
<dbReference type="Pfam" id="PF06985">
    <property type="entry name" value="HET"/>
    <property type="match status" value="1"/>
</dbReference>
<dbReference type="InterPro" id="IPR010730">
    <property type="entry name" value="HET"/>
</dbReference>
<dbReference type="OrthoDB" id="3557394at2759"/>
<reference evidence="2" key="1">
    <citation type="submission" date="2022-10" db="EMBL/GenBank/DDBJ databases">
        <title>Tapping the CABI collections for fungal endophytes: first genome assemblies for Collariella, Neodidymelliopsis, Ascochyta clinopodiicola, Didymella pomorum, Didymosphaeria variabile, Neocosmospora piperis and Neocucurbitaria cava.</title>
        <authorList>
            <person name="Hill R."/>
        </authorList>
    </citation>
    <scope>NUCLEOTIDE SEQUENCE</scope>
    <source>
        <strain evidence="2">IMI 366586</strain>
    </source>
</reference>